<organism evidence="2 3">
    <name type="scientific">Rickenella mellea</name>
    <dbReference type="NCBI Taxonomy" id="50990"/>
    <lineage>
        <taxon>Eukaryota</taxon>
        <taxon>Fungi</taxon>
        <taxon>Dikarya</taxon>
        <taxon>Basidiomycota</taxon>
        <taxon>Agaricomycotina</taxon>
        <taxon>Agaricomycetes</taxon>
        <taxon>Hymenochaetales</taxon>
        <taxon>Rickenellaceae</taxon>
        <taxon>Rickenella</taxon>
    </lineage>
</organism>
<accession>A0A4Y7QD04</accession>
<gene>
    <name evidence="2" type="ORF">BD410DRAFT_627296</name>
</gene>
<reference evidence="2 3" key="1">
    <citation type="submission" date="2018-06" db="EMBL/GenBank/DDBJ databases">
        <title>A transcriptomic atlas of mushroom development highlights an independent origin of complex multicellularity.</title>
        <authorList>
            <consortium name="DOE Joint Genome Institute"/>
            <person name="Krizsan K."/>
            <person name="Almasi E."/>
            <person name="Merenyi Z."/>
            <person name="Sahu N."/>
            <person name="Viragh M."/>
            <person name="Koszo T."/>
            <person name="Mondo S."/>
            <person name="Kiss B."/>
            <person name="Balint B."/>
            <person name="Kues U."/>
            <person name="Barry K."/>
            <person name="Hegedus J.C."/>
            <person name="Henrissat B."/>
            <person name="Johnson J."/>
            <person name="Lipzen A."/>
            <person name="Ohm R."/>
            <person name="Nagy I."/>
            <person name="Pangilinan J."/>
            <person name="Yan J."/>
            <person name="Xiong Y."/>
            <person name="Grigoriev I.V."/>
            <person name="Hibbett D.S."/>
            <person name="Nagy L.G."/>
        </authorList>
    </citation>
    <scope>NUCLEOTIDE SEQUENCE [LARGE SCALE GENOMIC DNA]</scope>
    <source>
        <strain evidence="2 3">SZMC22713</strain>
    </source>
</reference>
<dbReference type="VEuPathDB" id="FungiDB:BD410DRAFT_627296"/>
<evidence type="ECO:0000313" key="2">
    <source>
        <dbReference type="EMBL" id="TDL25151.1"/>
    </source>
</evidence>
<dbReference type="EMBL" id="ML170164">
    <property type="protein sequence ID" value="TDL25151.1"/>
    <property type="molecule type" value="Genomic_DNA"/>
</dbReference>
<keyword evidence="3" id="KW-1185">Reference proteome</keyword>
<dbReference type="AlphaFoldDB" id="A0A4Y7QD04"/>
<dbReference type="STRING" id="50990.A0A4Y7QD04"/>
<protein>
    <submittedName>
        <fullName evidence="2">Uncharacterized protein</fullName>
    </submittedName>
</protein>
<sequence>MRKLMGVFHLDPFTMLNGVGGSPRAWQYGPGAEVGSLEEGTIMFECQLELDHPLVQKTPTGSRGSSPSYSKDESTGASYRGSYFHRYNDAQKSDIDSGSSNCSQYGVGAAEPKRSSRRTSPFKFHRGRYRSPRISQACHTPKHSRIPPITDTKRLRSTAADFHTHIHRRQRREVTYRATRAWGGVGRCPKVLN</sequence>
<proteinExistence type="predicted"/>
<name>A0A4Y7QD04_9AGAM</name>
<dbReference type="Proteomes" id="UP000294933">
    <property type="component" value="Unassembled WGS sequence"/>
</dbReference>
<feature type="region of interest" description="Disordered" evidence="1">
    <location>
        <begin position="55"/>
        <end position="77"/>
    </location>
</feature>
<evidence type="ECO:0000313" key="3">
    <source>
        <dbReference type="Proteomes" id="UP000294933"/>
    </source>
</evidence>
<feature type="compositionally biased region" description="Polar residues" evidence="1">
    <location>
        <begin position="57"/>
        <end position="69"/>
    </location>
</feature>
<feature type="region of interest" description="Disordered" evidence="1">
    <location>
        <begin position="93"/>
        <end position="120"/>
    </location>
</feature>
<evidence type="ECO:0000256" key="1">
    <source>
        <dbReference type="SAM" id="MobiDB-lite"/>
    </source>
</evidence>